<evidence type="ECO:0000313" key="2">
    <source>
        <dbReference type="EMBL" id="MBE9039695.1"/>
    </source>
</evidence>
<dbReference type="InterPro" id="IPR026634">
    <property type="entry name" value="TPST-like"/>
</dbReference>
<dbReference type="AlphaFoldDB" id="A0A928VXQ3"/>
<evidence type="ECO:0000256" key="1">
    <source>
        <dbReference type="ARBA" id="ARBA00022679"/>
    </source>
</evidence>
<accession>A0A928VXQ3</accession>
<dbReference type="PANTHER" id="PTHR12788:SF10">
    <property type="entry name" value="PROTEIN-TYROSINE SULFOTRANSFERASE"/>
    <property type="match status" value="1"/>
</dbReference>
<dbReference type="PANTHER" id="PTHR12788">
    <property type="entry name" value="PROTEIN-TYROSINE SULFOTRANSFERASE 2"/>
    <property type="match status" value="1"/>
</dbReference>
<evidence type="ECO:0000313" key="3">
    <source>
        <dbReference type="Proteomes" id="UP000621799"/>
    </source>
</evidence>
<keyword evidence="3" id="KW-1185">Reference proteome</keyword>
<dbReference type="SUPFAM" id="SSF52540">
    <property type="entry name" value="P-loop containing nucleoside triphosphate hydrolases"/>
    <property type="match status" value="1"/>
</dbReference>
<keyword evidence="1" id="KW-0808">Transferase</keyword>
<organism evidence="2 3">
    <name type="scientific">Zarconia navalis LEGE 11467</name>
    <dbReference type="NCBI Taxonomy" id="1828826"/>
    <lineage>
        <taxon>Bacteria</taxon>
        <taxon>Bacillati</taxon>
        <taxon>Cyanobacteriota</taxon>
        <taxon>Cyanophyceae</taxon>
        <taxon>Oscillatoriophycideae</taxon>
        <taxon>Oscillatoriales</taxon>
        <taxon>Oscillatoriales incertae sedis</taxon>
        <taxon>Zarconia</taxon>
        <taxon>Zarconia navalis</taxon>
    </lineage>
</organism>
<dbReference type="Pfam" id="PF13469">
    <property type="entry name" value="Sulfotransfer_3"/>
    <property type="match status" value="1"/>
</dbReference>
<dbReference type="EMBL" id="JADEXN010000025">
    <property type="protein sequence ID" value="MBE9039695.1"/>
    <property type="molecule type" value="Genomic_DNA"/>
</dbReference>
<sequence>MIPYRRQNTIFLVGCPRSGTTFLQSLLAAHSQIASFPESKFFQYLVPEPEDQPRRYKYGLVSRRSYPRMKAFFADELHRPELLKHLSKFPFQGLYTRQFINILHQLKQEKGKSILLEKTPEHINHIHEIEKYVPGAKFIHLVRNGTDVVASLYEVTRKHPLWWGGEWPLDWCIYRWNQAIEISQQHLHKPNHFIVRYESLVQNPNSTLKNICEFIDIEFEDNMVNDYSRVASDLTRLASGRTVKTEIERQPRNKFETLLNDAQQQSVLNHLSQVDITQLTNKSITTAALLD</sequence>
<protein>
    <submittedName>
        <fullName evidence="2">Sulfotransferase</fullName>
    </submittedName>
</protein>
<reference evidence="2" key="1">
    <citation type="submission" date="2020-10" db="EMBL/GenBank/DDBJ databases">
        <authorList>
            <person name="Castelo-Branco R."/>
            <person name="Eusebio N."/>
            <person name="Adriana R."/>
            <person name="Vieira A."/>
            <person name="Brugerolle De Fraissinette N."/>
            <person name="Rezende De Castro R."/>
            <person name="Schneider M.P."/>
            <person name="Vasconcelos V."/>
            <person name="Leao P.N."/>
        </authorList>
    </citation>
    <scope>NUCLEOTIDE SEQUENCE</scope>
    <source>
        <strain evidence="2">LEGE 11467</strain>
    </source>
</reference>
<dbReference type="Gene3D" id="3.40.50.300">
    <property type="entry name" value="P-loop containing nucleotide triphosphate hydrolases"/>
    <property type="match status" value="1"/>
</dbReference>
<dbReference type="InterPro" id="IPR027417">
    <property type="entry name" value="P-loop_NTPase"/>
</dbReference>
<comment type="caution">
    <text evidence="2">The sequence shown here is derived from an EMBL/GenBank/DDBJ whole genome shotgun (WGS) entry which is preliminary data.</text>
</comment>
<gene>
    <name evidence="2" type="ORF">IQ235_02655</name>
</gene>
<dbReference type="RefSeq" id="WP_264319956.1">
    <property type="nucleotide sequence ID" value="NZ_JADEXN010000025.1"/>
</dbReference>
<dbReference type="GO" id="GO:0008476">
    <property type="term" value="F:protein-tyrosine sulfotransferase activity"/>
    <property type="evidence" value="ECO:0007669"/>
    <property type="project" value="InterPro"/>
</dbReference>
<proteinExistence type="predicted"/>
<name>A0A928VXQ3_9CYAN</name>
<dbReference type="Proteomes" id="UP000621799">
    <property type="component" value="Unassembled WGS sequence"/>
</dbReference>